<dbReference type="InterPro" id="IPR055944">
    <property type="entry name" value="DUF7522"/>
</dbReference>
<name>A0A1N6Z3Q1_9EURY</name>
<organism evidence="1 2">
    <name type="scientific">Haladaptatus litoreus</name>
    <dbReference type="NCBI Taxonomy" id="553468"/>
    <lineage>
        <taxon>Archaea</taxon>
        <taxon>Methanobacteriati</taxon>
        <taxon>Methanobacteriota</taxon>
        <taxon>Stenosarchaea group</taxon>
        <taxon>Halobacteria</taxon>
        <taxon>Halobacteriales</taxon>
        <taxon>Haladaptataceae</taxon>
        <taxon>Haladaptatus</taxon>
    </lineage>
</organism>
<dbReference type="RefSeq" id="WP_076429801.1">
    <property type="nucleotide sequence ID" value="NZ_FTNO01000001.1"/>
</dbReference>
<dbReference type="Pfam" id="PF24366">
    <property type="entry name" value="DUF7522"/>
    <property type="match status" value="1"/>
</dbReference>
<gene>
    <name evidence="1" type="ORF">SAMN05421858_1857</name>
</gene>
<protein>
    <submittedName>
        <fullName evidence="1">Uncharacterized protein</fullName>
    </submittedName>
</protein>
<sequence length="134" mass="15133">MTISNRSSLVSFDVDSAVAVLKDVAGDSVHLCVEYDTEDFNALYVDQLTLDLYDSEREMVDHFEEVLSYVHVDFMEKDLFEEVFRDAGGVRSFATFMDHVTLVRMLVGEEGLFFTVDPDSDVTALVETVEDAIE</sequence>
<dbReference type="EMBL" id="FTNO01000001">
    <property type="protein sequence ID" value="SIR21502.1"/>
    <property type="molecule type" value="Genomic_DNA"/>
</dbReference>
<keyword evidence="2" id="KW-1185">Reference proteome</keyword>
<dbReference type="AlphaFoldDB" id="A0A1N6Z3Q1"/>
<proteinExistence type="predicted"/>
<dbReference type="OrthoDB" id="179705at2157"/>
<evidence type="ECO:0000313" key="1">
    <source>
        <dbReference type="EMBL" id="SIR21502.1"/>
    </source>
</evidence>
<accession>A0A1N6Z3Q1</accession>
<evidence type="ECO:0000313" key="2">
    <source>
        <dbReference type="Proteomes" id="UP000186914"/>
    </source>
</evidence>
<reference evidence="2" key="1">
    <citation type="submission" date="2017-01" db="EMBL/GenBank/DDBJ databases">
        <authorList>
            <person name="Varghese N."/>
            <person name="Submissions S."/>
        </authorList>
    </citation>
    <scope>NUCLEOTIDE SEQUENCE [LARGE SCALE GENOMIC DNA]</scope>
    <source>
        <strain evidence="2">CGMCC 1.7737</strain>
    </source>
</reference>
<dbReference type="Proteomes" id="UP000186914">
    <property type="component" value="Unassembled WGS sequence"/>
</dbReference>